<evidence type="ECO:0000256" key="2">
    <source>
        <dbReference type="ARBA" id="ARBA00005156"/>
    </source>
</evidence>
<dbReference type="GO" id="GO:0046872">
    <property type="term" value="F:metal ion binding"/>
    <property type="evidence" value="ECO:0007669"/>
    <property type="project" value="UniProtKB-KW"/>
</dbReference>
<dbReference type="FunFam" id="3.40.50.11840:FF:000002">
    <property type="entry name" value="2-(3-amino-3-carboxypropyl)histidine synthase subunit 2"/>
    <property type="match status" value="1"/>
</dbReference>
<dbReference type="AlphaFoldDB" id="A0A0D7BHF5"/>
<keyword evidence="13" id="KW-1185">Reference proteome</keyword>
<keyword evidence="6 10" id="KW-0408">Iron</keyword>
<comment type="function">
    <text evidence="10">Required for the first step of diphthamide biosynthesis, a post-translational modification of histidine which occurs in elongation factor 2. DPH1 and DPH2 transfer a 3-amino-3-carboxypropyl (ACP) group from S-adenosyl-L-methionine (SAM) to a histidine residue, the reaction is assisted by a reduction system comprising DPH3 and a NADH-dependent reductase. Facilitates the reduction of the catalytic iron-sulfur cluster found in the DPH1 subunit.</text>
</comment>
<comment type="cofactor">
    <cofactor evidence="1">
        <name>[4Fe-4S] cluster</name>
        <dbReference type="ChEBI" id="CHEBI:49883"/>
    </cofactor>
</comment>
<comment type="pathway">
    <text evidence="2 10">Protein modification; peptidyl-diphthamide biosynthesis.</text>
</comment>
<dbReference type="SFLD" id="SFLDS00032">
    <property type="entry name" value="Radical_SAM_3-amino-3-carboxyp"/>
    <property type="match status" value="1"/>
</dbReference>
<feature type="region of interest" description="Disordered" evidence="11">
    <location>
        <begin position="377"/>
        <end position="397"/>
    </location>
</feature>
<evidence type="ECO:0000256" key="11">
    <source>
        <dbReference type="SAM" id="MobiDB-lite"/>
    </source>
</evidence>
<dbReference type="Pfam" id="PF01866">
    <property type="entry name" value="Diphthamide_syn"/>
    <property type="match status" value="1"/>
</dbReference>
<feature type="region of interest" description="Disordered" evidence="11">
    <location>
        <begin position="456"/>
        <end position="483"/>
    </location>
</feature>
<dbReference type="PANTHER" id="PTHR10762:SF2">
    <property type="entry name" value="2-(3-AMINO-3-CARBOXYPROPYL)HISTIDINE SYNTHASE SUBUNIT 2"/>
    <property type="match status" value="1"/>
</dbReference>
<sequence>MAENTAFSSSGEDVITRTLDVSLDNTTRNLSPAEFDVYYDIEDTANWIREGGYVKVALQFPDELLHDSVPIYQRLQTLAGNSELYILADTSYGSCCVDEVAAEHVNANAMVHYGHACMSQTYRLPVMYVFGRKPLDVDACIASVTRTLPPDIKDLTLRLDVAYSHLAGSITTKLKAHLSVPLTYKPLTRRYANHESDPHKKPSSDAVPSTILYIGHESLGLSNLLITHSSSAVYVYDPLHQATQLESIRTNKMLMRRYAAVQRARDADVFGIVVGTLGVASYLPLIKHLRALLKKARKKSYTISVGRLNPAKLANFMEVECFVLIACPENSLIDAKDFMRPIVTPFELEVALQVDPDWTGKYVLDFEELLAMAQVKTPELQKEKSGDEEEDEDRPVFSLVSGKYRQAKQYGGEHPIPASETASSQALVTRDSEGALTRLPGSAAGAFLNERSYRGLEPRFGQDAPGVLEQGRTGRAAEYDDDH</sequence>
<comment type="function">
    <text evidence="9">Required for the first step of diphthamide biosynthesis, a post-translational modification of histidine which occurs in elongation factor 2. DPH1 and DPH2 transfer a 3-amino-3-carboxypropyl (ACP) group from S-adenosyl-L-methionine (SAM) to a histidine residue, the reaction is assisted by a reduction system comprising DPH3 and a NADH-dependent reductase, predominantly CBR1. Facilitates the reduction of the catalytic iron-sulfur cluster found in the DPH1 subunit.</text>
</comment>
<proteinExistence type="inferred from homology"/>
<evidence type="ECO:0000256" key="3">
    <source>
        <dbReference type="ARBA" id="ARBA00006179"/>
    </source>
</evidence>
<comment type="subcellular location">
    <subcellularLocation>
        <location evidence="10">Cytoplasm</location>
    </subcellularLocation>
</comment>
<dbReference type="GO" id="GO:0017183">
    <property type="term" value="P:protein histidyl modification to diphthamide"/>
    <property type="evidence" value="ECO:0007669"/>
    <property type="project" value="UniProtKB-UniPathway"/>
</dbReference>
<gene>
    <name evidence="12" type="ORF">CYLTODRAFT_421013</name>
</gene>
<dbReference type="FunFam" id="3.40.50.11860:FF:000001">
    <property type="entry name" value="2-(3-amino-3-carboxypropyl)histidine synthase subunit 2"/>
    <property type="match status" value="1"/>
</dbReference>
<dbReference type="SFLD" id="SFLDF00408">
    <property type="entry name" value="Diphthamide_biosynthesis_famil"/>
    <property type="match status" value="1"/>
</dbReference>
<dbReference type="STRING" id="1314674.A0A0D7BHF5"/>
<dbReference type="InterPro" id="IPR016435">
    <property type="entry name" value="DPH1/DPH2"/>
</dbReference>
<dbReference type="SFLD" id="SFLDG01121">
    <property type="entry name" value="Diphthamide_biosynthesis"/>
    <property type="match status" value="1"/>
</dbReference>
<dbReference type="NCBIfam" id="TIGR00322">
    <property type="entry name" value="diphth2_R"/>
    <property type="match status" value="1"/>
</dbReference>
<dbReference type="EMBL" id="KN880490">
    <property type="protein sequence ID" value="KIY69086.1"/>
    <property type="molecule type" value="Genomic_DNA"/>
</dbReference>
<dbReference type="Proteomes" id="UP000054007">
    <property type="component" value="Unassembled WGS sequence"/>
</dbReference>
<dbReference type="GO" id="GO:0051536">
    <property type="term" value="F:iron-sulfur cluster binding"/>
    <property type="evidence" value="ECO:0007669"/>
    <property type="project" value="UniProtKB-KW"/>
</dbReference>
<evidence type="ECO:0000313" key="13">
    <source>
        <dbReference type="Proteomes" id="UP000054007"/>
    </source>
</evidence>
<dbReference type="OrthoDB" id="449241at2759"/>
<evidence type="ECO:0000256" key="9">
    <source>
        <dbReference type="ARBA" id="ARBA00054092"/>
    </source>
</evidence>
<keyword evidence="7 10" id="KW-0411">Iron-sulfur</keyword>
<dbReference type="Gene3D" id="3.40.50.11860">
    <property type="entry name" value="Diphthamide synthesis DPH1/DPH2 domain 3"/>
    <property type="match status" value="1"/>
</dbReference>
<dbReference type="GO" id="GO:0005737">
    <property type="term" value="C:cytoplasm"/>
    <property type="evidence" value="ECO:0007669"/>
    <property type="project" value="UniProtKB-SubCell"/>
</dbReference>
<dbReference type="InterPro" id="IPR042265">
    <property type="entry name" value="DPH1/DPH2_3"/>
</dbReference>
<evidence type="ECO:0000256" key="4">
    <source>
        <dbReference type="ARBA" id="ARBA00021914"/>
    </source>
</evidence>
<dbReference type="PANTHER" id="PTHR10762">
    <property type="entry name" value="DIPHTHAMIDE BIOSYNTHESIS PROTEIN"/>
    <property type="match status" value="1"/>
</dbReference>
<name>A0A0D7BHF5_9AGAR</name>
<dbReference type="UniPathway" id="UPA00559"/>
<dbReference type="InterPro" id="IPR010014">
    <property type="entry name" value="DHP2"/>
</dbReference>
<evidence type="ECO:0000256" key="1">
    <source>
        <dbReference type="ARBA" id="ARBA00001966"/>
    </source>
</evidence>
<dbReference type="NCBIfam" id="TIGR00272">
    <property type="entry name" value="DPH2"/>
    <property type="match status" value="1"/>
</dbReference>
<dbReference type="GO" id="GO:0090560">
    <property type="term" value="F:2-(3-amino-3-carboxypropyl)histidine synthase activity"/>
    <property type="evidence" value="ECO:0007669"/>
    <property type="project" value="InterPro"/>
</dbReference>
<comment type="similarity">
    <text evidence="3 10">Belongs to the DPH1/DPH2 family. DPH2 subfamily.</text>
</comment>
<keyword evidence="10" id="KW-0963">Cytoplasm</keyword>
<evidence type="ECO:0000256" key="6">
    <source>
        <dbReference type="ARBA" id="ARBA00023004"/>
    </source>
</evidence>
<dbReference type="InterPro" id="IPR042263">
    <property type="entry name" value="DPH1/DPH2_1"/>
</dbReference>
<organism evidence="12 13">
    <name type="scientific">Cylindrobasidium torrendii FP15055 ss-10</name>
    <dbReference type="NCBI Taxonomy" id="1314674"/>
    <lineage>
        <taxon>Eukaryota</taxon>
        <taxon>Fungi</taxon>
        <taxon>Dikarya</taxon>
        <taxon>Basidiomycota</taxon>
        <taxon>Agaricomycotina</taxon>
        <taxon>Agaricomycetes</taxon>
        <taxon>Agaricomycetidae</taxon>
        <taxon>Agaricales</taxon>
        <taxon>Marasmiineae</taxon>
        <taxon>Physalacriaceae</taxon>
        <taxon>Cylindrobasidium</taxon>
    </lineage>
</organism>
<evidence type="ECO:0000256" key="7">
    <source>
        <dbReference type="ARBA" id="ARBA00023014"/>
    </source>
</evidence>
<protein>
    <recommendedName>
        <fullName evidence="4 10">2-(3-amino-3-carboxypropyl)histidine synthase subunit 2</fullName>
    </recommendedName>
</protein>
<evidence type="ECO:0000256" key="8">
    <source>
        <dbReference type="ARBA" id="ARBA00034128"/>
    </source>
</evidence>
<reference evidence="12 13" key="1">
    <citation type="journal article" date="2015" name="Fungal Genet. Biol.">
        <title>Evolution of novel wood decay mechanisms in Agaricales revealed by the genome sequences of Fistulina hepatica and Cylindrobasidium torrendii.</title>
        <authorList>
            <person name="Floudas D."/>
            <person name="Held B.W."/>
            <person name="Riley R."/>
            <person name="Nagy L.G."/>
            <person name="Koehler G."/>
            <person name="Ransdell A.S."/>
            <person name="Younus H."/>
            <person name="Chow J."/>
            <person name="Chiniquy J."/>
            <person name="Lipzen A."/>
            <person name="Tritt A."/>
            <person name="Sun H."/>
            <person name="Haridas S."/>
            <person name="LaButti K."/>
            <person name="Ohm R.A."/>
            <person name="Kues U."/>
            <person name="Blanchette R.A."/>
            <person name="Grigoriev I.V."/>
            <person name="Minto R.E."/>
            <person name="Hibbett D.S."/>
        </authorList>
    </citation>
    <scope>NUCLEOTIDE SEQUENCE [LARGE SCALE GENOMIC DNA]</scope>
    <source>
        <strain evidence="12 13">FP15055 ss-10</strain>
    </source>
</reference>
<evidence type="ECO:0000256" key="10">
    <source>
        <dbReference type="RuleBase" id="RU364133"/>
    </source>
</evidence>
<keyword evidence="5 10" id="KW-0479">Metal-binding</keyword>
<evidence type="ECO:0000313" key="12">
    <source>
        <dbReference type="EMBL" id="KIY69086.1"/>
    </source>
</evidence>
<accession>A0A0D7BHF5</accession>
<dbReference type="Gene3D" id="3.40.50.11840">
    <property type="entry name" value="Diphthamide synthesis DPH1/DPH2 domain 1"/>
    <property type="match status" value="1"/>
</dbReference>
<evidence type="ECO:0000256" key="5">
    <source>
        <dbReference type="ARBA" id="ARBA00022723"/>
    </source>
</evidence>
<comment type="subunit">
    <text evidence="8">Component of the 2-(3-amino-3-carboxypropyl)histidine synthase complex composed of DPH1, DPH2, DPH3 and a NADH-dependent reductase, predominantly CBR1.</text>
</comment>
<feature type="region of interest" description="Disordered" evidence="11">
    <location>
        <begin position="410"/>
        <end position="435"/>
    </location>
</feature>